<dbReference type="AlphaFoldDB" id="A0A367L7W3"/>
<comment type="caution">
    <text evidence="3">The sequence shown here is derived from an EMBL/GenBank/DDBJ whole genome shotgun (WGS) entry which is preliminary data.</text>
</comment>
<evidence type="ECO:0000256" key="2">
    <source>
        <dbReference type="SAM" id="SignalP"/>
    </source>
</evidence>
<feature type="region of interest" description="Disordered" evidence="1">
    <location>
        <begin position="131"/>
        <end position="160"/>
    </location>
</feature>
<feature type="chain" id="PRO_5017041169" evidence="2">
    <location>
        <begin position="23"/>
        <end position="301"/>
    </location>
</feature>
<evidence type="ECO:0000256" key="1">
    <source>
        <dbReference type="SAM" id="MobiDB-lite"/>
    </source>
</evidence>
<feature type="compositionally biased region" description="Low complexity" evidence="1">
    <location>
        <begin position="68"/>
        <end position="80"/>
    </location>
</feature>
<sequence length="301" mass="34433">MHSSQILGCMVAAFGMLETVSCVPPYVNTKAMISTKPVISTTPVRTNNPAPPALGSGYKILPRKNATSKSKPSLLPPNNNNKFMKPSVLHEAFPCQYPDGRVRPCHNVRAGVTVREEMPWRKELRKEDKELEEELLKDQKKQHEKKMRQEGKDPRDAEEPLPELLPVEEVLYNCTFRSVNRRERKCWLLFFCTGMIVDRWSELLLHKPSNDEGKRLHLEKDFPTRSRRLVYSPKSVGIREPLAHKWDGGAECSFQLDGKVQLSPEMYNSSSKPHPLAGYEEETCAAHFPCHLSLRDEQVKM</sequence>
<organism evidence="3 4">
    <name type="scientific">Ophiocordyceps polyrhachis-furcata BCC 54312</name>
    <dbReference type="NCBI Taxonomy" id="1330021"/>
    <lineage>
        <taxon>Eukaryota</taxon>
        <taxon>Fungi</taxon>
        <taxon>Dikarya</taxon>
        <taxon>Ascomycota</taxon>
        <taxon>Pezizomycotina</taxon>
        <taxon>Sordariomycetes</taxon>
        <taxon>Hypocreomycetidae</taxon>
        <taxon>Hypocreales</taxon>
        <taxon>Ophiocordycipitaceae</taxon>
        <taxon>Ophiocordyceps</taxon>
    </lineage>
</organism>
<keyword evidence="4" id="KW-1185">Reference proteome</keyword>
<feature type="region of interest" description="Disordered" evidence="1">
    <location>
        <begin position="43"/>
        <end position="80"/>
    </location>
</feature>
<evidence type="ECO:0000313" key="3">
    <source>
        <dbReference type="EMBL" id="RCI10505.1"/>
    </source>
</evidence>
<protein>
    <submittedName>
        <fullName evidence="3">Uncharacterized protein</fullName>
    </submittedName>
</protein>
<evidence type="ECO:0000313" key="4">
    <source>
        <dbReference type="Proteomes" id="UP000253664"/>
    </source>
</evidence>
<feature type="signal peptide" evidence="2">
    <location>
        <begin position="1"/>
        <end position="22"/>
    </location>
</feature>
<proteinExistence type="predicted"/>
<dbReference type="OrthoDB" id="4930637at2759"/>
<keyword evidence="2" id="KW-0732">Signal</keyword>
<dbReference type="Proteomes" id="UP000253664">
    <property type="component" value="Unassembled WGS sequence"/>
</dbReference>
<accession>A0A367L7W3</accession>
<reference evidence="3 4" key="1">
    <citation type="journal article" date="2015" name="BMC Genomics">
        <title>Insights from the genome of Ophiocordyceps polyrhachis-furcata to pathogenicity and host specificity in insect fungi.</title>
        <authorList>
            <person name="Wichadakul D."/>
            <person name="Kobmoo N."/>
            <person name="Ingsriswang S."/>
            <person name="Tangphatsornruang S."/>
            <person name="Chantasingh D."/>
            <person name="Luangsa-ard J.J."/>
            <person name="Eurwilaichitr L."/>
        </authorList>
    </citation>
    <scope>NUCLEOTIDE SEQUENCE [LARGE SCALE GENOMIC DNA]</scope>
    <source>
        <strain evidence="3 4">BCC 54312</strain>
    </source>
</reference>
<dbReference type="EMBL" id="LKCN02000012">
    <property type="protein sequence ID" value="RCI10505.1"/>
    <property type="molecule type" value="Genomic_DNA"/>
</dbReference>
<feature type="compositionally biased region" description="Basic and acidic residues" evidence="1">
    <location>
        <begin position="131"/>
        <end position="158"/>
    </location>
</feature>
<gene>
    <name evidence="3" type="ORF">L249_4335</name>
</gene>
<name>A0A367L7W3_9HYPO</name>